<evidence type="ECO:0000313" key="2">
    <source>
        <dbReference type="Proteomes" id="UP001153332"/>
    </source>
</evidence>
<evidence type="ECO:0000313" key="1">
    <source>
        <dbReference type="EMBL" id="KAJ8124661.1"/>
    </source>
</evidence>
<comment type="caution">
    <text evidence="1">The sequence shown here is derived from an EMBL/GenBank/DDBJ whole genome shotgun (WGS) entry which is preliminary data.</text>
</comment>
<reference evidence="1" key="1">
    <citation type="submission" date="2022-12" db="EMBL/GenBank/DDBJ databases">
        <title>Genome Sequence of Lasiodiplodia mahajangana.</title>
        <authorList>
            <person name="Buettner E."/>
        </authorList>
    </citation>
    <scope>NUCLEOTIDE SEQUENCE</scope>
    <source>
        <strain evidence="1">VT137</strain>
    </source>
</reference>
<dbReference type="EMBL" id="JAPUUL010002859">
    <property type="protein sequence ID" value="KAJ8124661.1"/>
    <property type="molecule type" value="Genomic_DNA"/>
</dbReference>
<dbReference type="Proteomes" id="UP001153332">
    <property type="component" value="Unassembled WGS sequence"/>
</dbReference>
<proteinExistence type="predicted"/>
<gene>
    <name evidence="1" type="ORF">O1611_g8979</name>
</gene>
<organism evidence="1 2">
    <name type="scientific">Lasiodiplodia mahajangana</name>
    <dbReference type="NCBI Taxonomy" id="1108764"/>
    <lineage>
        <taxon>Eukaryota</taxon>
        <taxon>Fungi</taxon>
        <taxon>Dikarya</taxon>
        <taxon>Ascomycota</taxon>
        <taxon>Pezizomycotina</taxon>
        <taxon>Dothideomycetes</taxon>
        <taxon>Dothideomycetes incertae sedis</taxon>
        <taxon>Botryosphaeriales</taxon>
        <taxon>Botryosphaeriaceae</taxon>
        <taxon>Lasiodiplodia</taxon>
    </lineage>
</organism>
<accession>A0ACC2JB47</accession>
<protein>
    <submittedName>
        <fullName evidence="1">Uncharacterized protein</fullName>
    </submittedName>
</protein>
<name>A0ACC2JB47_9PEZI</name>
<sequence>MVSISLFWSLRHEPPLCYFKGYKPGATAADWPVKVRREDIRDIDLSIRFKHGTQTIFIFIDSMTTFGHVQEELLDILKERYPSGITTSVVPPKTTKLPNSASQIKFAILQNKADPTQGWKPVGFESDDTPVDKGFQDNMMVAFAIVAEDADDADDVDFEVEFPSYDEEVEDTGEL</sequence>
<keyword evidence="2" id="KW-1185">Reference proteome</keyword>